<evidence type="ECO:0000313" key="2">
    <source>
        <dbReference type="EMBL" id="RKK85722.1"/>
    </source>
</evidence>
<dbReference type="Proteomes" id="UP000285084">
    <property type="component" value="Unassembled WGS sequence"/>
</dbReference>
<evidence type="ECO:0000256" key="1">
    <source>
        <dbReference type="SAM" id="MobiDB-lite"/>
    </source>
</evidence>
<proteinExistence type="predicted"/>
<feature type="compositionally biased region" description="Polar residues" evidence="1">
    <location>
        <begin position="15"/>
        <end position="38"/>
    </location>
</feature>
<comment type="caution">
    <text evidence="2">The sequence shown here is derived from an EMBL/GenBank/DDBJ whole genome shotgun (WGS) entry which is preliminary data.</text>
</comment>
<reference evidence="2 3" key="1">
    <citation type="journal article" date="2018" name="Sci. Rep.">
        <title>Characterisation of pathogen-specific regions and novel effector candidates in Fusarium oxysporum f. sp. cepae.</title>
        <authorList>
            <person name="Armitage A.D."/>
            <person name="Taylor A."/>
            <person name="Sobczyk M.K."/>
            <person name="Baxter L."/>
            <person name="Greenfield B.P."/>
            <person name="Bates H.J."/>
            <person name="Wilson F."/>
            <person name="Jackson A.C."/>
            <person name="Ott S."/>
            <person name="Harrison R.J."/>
            <person name="Clarkson J.P."/>
        </authorList>
    </citation>
    <scope>NUCLEOTIDE SEQUENCE [LARGE SCALE GENOMIC DNA]</scope>
    <source>
        <strain evidence="2 3">Fo_A13</strain>
    </source>
</reference>
<protein>
    <submittedName>
        <fullName evidence="2">Uncharacterized protein</fullName>
    </submittedName>
</protein>
<feature type="compositionally biased region" description="Pro residues" evidence="1">
    <location>
        <begin position="70"/>
        <end position="79"/>
    </location>
</feature>
<gene>
    <name evidence="2" type="ORF">BFJ69_g1332</name>
</gene>
<feature type="region of interest" description="Disordered" evidence="1">
    <location>
        <begin position="1"/>
        <end position="79"/>
    </location>
</feature>
<evidence type="ECO:0000313" key="3">
    <source>
        <dbReference type="Proteomes" id="UP000285084"/>
    </source>
</evidence>
<organism evidence="2 3">
    <name type="scientific">Fusarium oxysporum</name>
    <name type="common">Fusarium vascular wilt</name>
    <dbReference type="NCBI Taxonomy" id="5507"/>
    <lineage>
        <taxon>Eukaryota</taxon>
        <taxon>Fungi</taxon>
        <taxon>Dikarya</taxon>
        <taxon>Ascomycota</taxon>
        <taxon>Pezizomycotina</taxon>
        <taxon>Sordariomycetes</taxon>
        <taxon>Hypocreomycetidae</taxon>
        <taxon>Hypocreales</taxon>
        <taxon>Nectriaceae</taxon>
        <taxon>Fusarium</taxon>
        <taxon>Fusarium oxysporum species complex</taxon>
    </lineage>
</organism>
<dbReference type="AlphaFoldDB" id="A0A420NZK4"/>
<accession>A0A420NZK4</accession>
<sequence length="79" mass="8315">MGKNKKKNENKTKNGEQQGEGSKNAAASQKGTPTTTEDVQAAPDMDCPPYSLSPPPNIPLGSSISQKHGLPPPTSKHHP</sequence>
<name>A0A420NZK4_FUSOX</name>
<dbReference type="EMBL" id="MRCX01000006">
    <property type="protein sequence ID" value="RKK85722.1"/>
    <property type="molecule type" value="Genomic_DNA"/>
</dbReference>